<dbReference type="GeneID" id="89926641"/>
<accession>A0AAV9PB45</accession>
<dbReference type="EMBL" id="JAVRRT010000008">
    <property type="protein sequence ID" value="KAK5169324.1"/>
    <property type="molecule type" value="Genomic_DNA"/>
</dbReference>
<gene>
    <name evidence="1" type="ORF">LTR77_005299</name>
</gene>
<dbReference type="AlphaFoldDB" id="A0AAV9PB45"/>
<keyword evidence="2" id="KW-1185">Reference proteome</keyword>
<proteinExistence type="predicted"/>
<dbReference type="Proteomes" id="UP001337655">
    <property type="component" value="Unassembled WGS sequence"/>
</dbReference>
<comment type="caution">
    <text evidence="1">The sequence shown here is derived from an EMBL/GenBank/DDBJ whole genome shotgun (WGS) entry which is preliminary data.</text>
</comment>
<organism evidence="1 2">
    <name type="scientific">Saxophila tyrrhenica</name>
    <dbReference type="NCBI Taxonomy" id="1690608"/>
    <lineage>
        <taxon>Eukaryota</taxon>
        <taxon>Fungi</taxon>
        <taxon>Dikarya</taxon>
        <taxon>Ascomycota</taxon>
        <taxon>Pezizomycotina</taxon>
        <taxon>Dothideomycetes</taxon>
        <taxon>Dothideomycetidae</taxon>
        <taxon>Mycosphaerellales</taxon>
        <taxon>Extremaceae</taxon>
        <taxon>Saxophila</taxon>
    </lineage>
</organism>
<reference evidence="1 2" key="1">
    <citation type="submission" date="2023-08" db="EMBL/GenBank/DDBJ databases">
        <title>Black Yeasts Isolated from many extreme environments.</title>
        <authorList>
            <person name="Coleine C."/>
            <person name="Stajich J.E."/>
            <person name="Selbmann L."/>
        </authorList>
    </citation>
    <scope>NUCLEOTIDE SEQUENCE [LARGE SCALE GENOMIC DNA]</scope>
    <source>
        <strain evidence="1 2">CCFEE 5935</strain>
    </source>
</reference>
<sequence length="62" mass="6987">MASRIDSSKNADSAVFFDAAAVEQMDGFQDLWPDDQIDWAWLSTLPFELDSELFDGLFEALP</sequence>
<evidence type="ECO:0000313" key="2">
    <source>
        <dbReference type="Proteomes" id="UP001337655"/>
    </source>
</evidence>
<dbReference type="RefSeq" id="XP_064658670.1">
    <property type="nucleotide sequence ID" value="XM_064802545.1"/>
</dbReference>
<evidence type="ECO:0000313" key="1">
    <source>
        <dbReference type="EMBL" id="KAK5169324.1"/>
    </source>
</evidence>
<protein>
    <submittedName>
        <fullName evidence="1">Uncharacterized protein</fullName>
    </submittedName>
</protein>
<name>A0AAV9PB45_9PEZI</name>